<reference evidence="10 11" key="1">
    <citation type="journal article" date="2016" name="Nat. Commun.">
        <title>Extremotolerant tardigrade genome and improved radiotolerance of human cultured cells by tardigrade-unique protein.</title>
        <authorList>
            <person name="Hashimoto T."/>
            <person name="Horikawa D.D."/>
            <person name="Saito Y."/>
            <person name="Kuwahara H."/>
            <person name="Kozuka-Hata H."/>
            <person name="Shin-I T."/>
            <person name="Minakuchi Y."/>
            <person name="Ohishi K."/>
            <person name="Motoyama A."/>
            <person name="Aizu T."/>
            <person name="Enomoto A."/>
            <person name="Kondo K."/>
            <person name="Tanaka S."/>
            <person name="Hara Y."/>
            <person name="Koshikawa S."/>
            <person name="Sagara H."/>
            <person name="Miura T."/>
            <person name="Yokobori S."/>
            <person name="Miyagawa K."/>
            <person name="Suzuki Y."/>
            <person name="Kubo T."/>
            <person name="Oyama M."/>
            <person name="Kohara Y."/>
            <person name="Fujiyama A."/>
            <person name="Arakawa K."/>
            <person name="Katayama T."/>
            <person name="Toyoda A."/>
            <person name="Kunieda T."/>
        </authorList>
    </citation>
    <scope>NUCLEOTIDE SEQUENCE [LARGE SCALE GENOMIC DNA]</scope>
    <source>
        <strain evidence="10 11">YOKOZUNA-1</strain>
    </source>
</reference>
<dbReference type="OrthoDB" id="1890790at2759"/>
<proteinExistence type="predicted"/>
<dbReference type="GO" id="GO:0017046">
    <property type="term" value="F:peptide hormone binding"/>
    <property type="evidence" value="ECO:0007669"/>
    <property type="project" value="TreeGrafter"/>
</dbReference>
<keyword evidence="2" id="KW-0812">Transmembrane</keyword>
<evidence type="ECO:0000313" key="11">
    <source>
        <dbReference type="Proteomes" id="UP000186922"/>
    </source>
</evidence>
<dbReference type="InterPro" id="IPR001170">
    <property type="entry name" value="ANPR/GUC"/>
</dbReference>
<keyword evidence="4" id="KW-1133">Transmembrane helix</keyword>
<dbReference type="InterPro" id="IPR052612">
    <property type="entry name" value="ANP_Clearance_Receptor"/>
</dbReference>
<dbReference type="SUPFAM" id="SSF53822">
    <property type="entry name" value="Periplasmic binding protein-like I"/>
    <property type="match status" value="1"/>
</dbReference>
<accession>A0A1D1UY49</accession>
<comment type="subcellular location">
    <subcellularLocation>
        <location evidence="1">Membrane</location>
        <topology evidence="1">Single-pass type I membrane protein</topology>
    </subcellularLocation>
</comment>
<feature type="domain" description="Receptor ligand binding region" evidence="9">
    <location>
        <begin position="120"/>
        <end position="428"/>
    </location>
</feature>
<organism evidence="10 11">
    <name type="scientific">Ramazzottius varieornatus</name>
    <name type="common">Water bear</name>
    <name type="synonym">Tardigrade</name>
    <dbReference type="NCBI Taxonomy" id="947166"/>
    <lineage>
        <taxon>Eukaryota</taxon>
        <taxon>Metazoa</taxon>
        <taxon>Ecdysozoa</taxon>
        <taxon>Tardigrada</taxon>
        <taxon>Eutardigrada</taxon>
        <taxon>Parachela</taxon>
        <taxon>Hypsibioidea</taxon>
        <taxon>Ramazzottiidae</taxon>
        <taxon>Ramazzottius</taxon>
    </lineage>
</organism>
<dbReference type="Pfam" id="PF01094">
    <property type="entry name" value="ANF_receptor"/>
    <property type="match status" value="1"/>
</dbReference>
<dbReference type="PANTHER" id="PTHR44755">
    <property type="entry name" value="NATRIURETIC PEPTIDE RECEPTOR 3-RELATED"/>
    <property type="match status" value="1"/>
</dbReference>
<evidence type="ECO:0000256" key="7">
    <source>
        <dbReference type="ARBA" id="ARBA00023180"/>
    </source>
</evidence>
<dbReference type="PRINTS" id="PR00255">
    <property type="entry name" value="NATPEPTIDER"/>
</dbReference>
<dbReference type="EMBL" id="BDGG01000002">
    <property type="protein sequence ID" value="GAU94574.1"/>
    <property type="molecule type" value="Genomic_DNA"/>
</dbReference>
<feature type="chain" id="PRO_5008897750" description="Receptor ligand binding region domain-containing protein" evidence="8">
    <location>
        <begin position="21"/>
        <end position="456"/>
    </location>
</feature>
<evidence type="ECO:0000256" key="5">
    <source>
        <dbReference type="ARBA" id="ARBA00023136"/>
    </source>
</evidence>
<evidence type="ECO:0000256" key="1">
    <source>
        <dbReference type="ARBA" id="ARBA00004479"/>
    </source>
</evidence>
<dbReference type="GO" id="GO:0038023">
    <property type="term" value="F:signaling receptor activity"/>
    <property type="evidence" value="ECO:0007669"/>
    <property type="project" value="TreeGrafter"/>
</dbReference>
<dbReference type="InterPro" id="IPR001828">
    <property type="entry name" value="ANF_lig-bd_rcpt"/>
</dbReference>
<name>A0A1D1UY49_RAMVA</name>
<sequence length="456" mass="51000">MRSVVVCLSFICLLLKKCYPAESTMGSPSVYTSYGNVFPPLDPSSVPKLSAENSTVVTLCELWEDDGIPVTPGIDLALQRIGPHFALKNMTFRLLRHGIAGGCGDESVLAVGPALVDMHLHQAPNGCQLLIGPSCSETMSNIRGLIEHWNIPVVTSGASGIKFADKQKTEVLTRFGYTQEDVSLFLIRILDHFNWTNVAFLYDVDTYATDFQSSFQQVLQSSRLDIFKRIEFTKVMLGQNSDKQWLKDTLVRSSERSRVFILAALARNVYQIMVAASELGKLNSEYVYITTNLIEAHRFSDLFFFNNMAKSDPDGPRILGSLLVIRMKLPADDLENKAEYDQFADAVKTNSLKYNFTYAPGEQVTHLVLGVWDAVMFYGVALNATLAAGGNIYDGRAITSRIWGHSFHGVVIECTISNYGDRNFPYYLQDFSPKDAAFVVERSQPKLHKIWSLYLF</sequence>
<evidence type="ECO:0000256" key="4">
    <source>
        <dbReference type="ARBA" id="ARBA00022989"/>
    </source>
</evidence>
<evidence type="ECO:0000256" key="3">
    <source>
        <dbReference type="ARBA" id="ARBA00022729"/>
    </source>
</evidence>
<feature type="signal peptide" evidence="8">
    <location>
        <begin position="1"/>
        <end position="20"/>
    </location>
</feature>
<evidence type="ECO:0000256" key="6">
    <source>
        <dbReference type="ARBA" id="ARBA00023170"/>
    </source>
</evidence>
<keyword evidence="6" id="KW-0675">Receptor</keyword>
<evidence type="ECO:0000256" key="8">
    <source>
        <dbReference type="SAM" id="SignalP"/>
    </source>
</evidence>
<keyword evidence="11" id="KW-1185">Reference proteome</keyword>
<dbReference type="CDD" id="cd06352">
    <property type="entry name" value="PBP1_NPR_GC-like"/>
    <property type="match status" value="1"/>
</dbReference>
<evidence type="ECO:0000256" key="2">
    <source>
        <dbReference type="ARBA" id="ARBA00022692"/>
    </source>
</evidence>
<dbReference type="STRING" id="947166.A0A1D1UY49"/>
<protein>
    <recommendedName>
        <fullName evidence="9">Receptor ligand binding region domain-containing protein</fullName>
    </recommendedName>
</protein>
<gene>
    <name evidence="10" type="primary">RvY_06318</name>
    <name evidence="10" type="synonym">RvY_06318.1</name>
    <name evidence="10" type="ORF">RvY_06318-1</name>
</gene>
<dbReference type="PANTHER" id="PTHR44755:SF8">
    <property type="entry name" value="RECEPTOR LIGAND BINDING REGION DOMAIN-CONTAINING PROTEIN"/>
    <property type="match status" value="1"/>
</dbReference>
<dbReference type="GO" id="GO:0007165">
    <property type="term" value="P:signal transduction"/>
    <property type="evidence" value="ECO:0007669"/>
    <property type="project" value="TreeGrafter"/>
</dbReference>
<evidence type="ECO:0000259" key="9">
    <source>
        <dbReference type="Pfam" id="PF01094"/>
    </source>
</evidence>
<dbReference type="GO" id="GO:0016020">
    <property type="term" value="C:membrane"/>
    <property type="evidence" value="ECO:0007669"/>
    <property type="project" value="UniProtKB-SubCell"/>
</dbReference>
<evidence type="ECO:0000313" key="10">
    <source>
        <dbReference type="EMBL" id="GAU94574.1"/>
    </source>
</evidence>
<dbReference type="Gene3D" id="3.40.50.2300">
    <property type="match status" value="2"/>
</dbReference>
<keyword evidence="7" id="KW-0325">Glycoprotein</keyword>
<dbReference type="InterPro" id="IPR028082">
    <property type="entry name" value="Peripla_BP_I"/>
</dbReference>
<dbReference type="AlphaFoldDB" id="A0A1D1UY49"/>
<keyword evidence="5" id="KW-0472">Membrane</keyword>
<dbReference type="Proteomes" id="UP000186922">
    <property type="component" value="Unassembled WGS sequence"/>
</dbReference>
<keyword evidence="3 8" id="KW-0732">Signal</keyword>
<comment type="caution">
    <text evidence="10">The sequence shown here is derived from an EMBL/GenBank/DDBJ whole genome shotgun (WGS) entry which is preliminary data.</text>
</comment>